<proteinExistence type="inferred from homology"/>
<evidence type="ECO:0000256" key="7">
    <source>
        <dbReference type="ARBA" id="ARBA00023180"/>
    </source>
</evidence>
<name>A0A9W6Y4D4_9STRA</name>
<dbReference type="InterPro" id="IPR050430">
    <property type="entry name" value="Peptidase_S1"/>
</dbReference>
<dbReference type="EMBL" id="BSXT01003699">
    <property type="protein sequence ID" value="GMF55336.1"/>
    <property type="molecule type" value="Genomic_DNA"/>
</dbReference>
<keyword evidence="10" id="KW-1185">Reference proteome</keyword>
<sequence>MYSTIHMSHSTPKLTVTGLRSTIDPKSPDDFSFCGGALISPTHVLTTASCTTTASANFVSVGAHYVNGGEDGDEIKVKTVTNHPHFNKDTGANDFAVLTLVKPSKYKPVKLPAPGGSDVQTSMWSTAMGWGLTSASANAMASEELLRLSQQVWSDADCAKAIQSTVDASQLCAGCEQGKSPCQGDTGGPFVKENGNGDDDDVLIGLVSGGGACGVKGSPAIYARVSSALPWINSIVNAKK</sequence>
<dbReference type="Pfam" id="PF00089">
    <property type="entry name" value="Trypsin"/>
    <property type="match status" value="1"/>
</dbReference>
<dbReference type="GO" id="GO:0004252">
    <property type="term" value="F:serine-type endopeptidase activity"/>
    <property type="evidence" value="ECO:0007669"/>
    <property type="project" value="InterPro"/>
</dbReference>
<dbReference type="Proteomes" id="UP001165121">
    <property type="component" value="Unassembled WGS sequence"/>
</dbReference>
<keyword evidence="6" id="KW-1015">Disulfide bond</keyword>
<keyword evidence="5" id="KW-0843">Virulence</keyword>
<dbReference type="InterPro" id="IPR001314">
    <property type="entry name" value="Peptidase_S1A"/>
</dbReference>
<organism evidence="9 10">
    <name type="scientific">Phytophthora fragariaefolia</name>
    <dbReference type="NCBI Taxonomy" id="1490495"/>
    <lineage>
        <taxon>Eukaryota</taxon>
        <taxon>Sar</taxon>
        <taxon>Stramenopiles</taxon>
        <taxon>Oomycota</taxon>
        <taxon>Peronosporomycetes</taxon>
        <taxon>Peronosporales</taxon>
        <taxon>Peronosporaceae</taxon>
        <taxon>Phytophthora</taxon>
    </lineage>
</organism>
<dbReference type="InterPro" id="IPR009003">
    <property type="entry name" value="Peptidase_S1_PA"/>
</dbReference>
<evidence type="ECO:0000256" key="3">
    <source>
        <dbReference type="ARBA" id="ARBA00022525"/>
    </source>
</evidence>
<dbReference type="SMART" id="SM00020">
    <property type="entry name" value="Tryp_SPc"/>
    <property type="match status" value="1"/>
</dbReference>
<gene>
    <name evidence="9" type="ORF">Pfra01_002329300</name>
</gene>
<dbReference type="PANTHER" id="PTHR24276">
    <property type="entry name" value="POLYSERASE-RELATED"/>
    <property type="match status" value="1"/>
</dbReference>
<evidence type="ECO:0000259" key="8">
    <source>
        <dbReference type="PROSITE" id="PS50240"/>
    </source>
</evidence>
<evidence type="ECO:0000256" key="5">
    <source>
        <dbReference type="ARBA" id="ARBA00023026"/>
    </source>
</evidence>
<comment type="similarity">
    <text evidence="2">Belongs to the peptidase S1 family.</text>
</comment>
<accession>A0A9W6Y4D4</accession>
<evidence type="ECO:0000256" key="1">
    <source>
        <dbReference type="ARBA" id="ARBA00004613"/>
    </source>
</evidence>
<dbReference type="OrthoDB" id="160172at2759"/>
<dbReference type="GO" id="GO:0005576">
    <property type="term" value="C:extracellular region"/>
    <property type="evidence" value="ECO:0007669"/>
    <property type="project" value="UniProtKB-SubCell"/>
</dbReference>
<dbReference type="PRINTS" id="PR00722">
    <property type="entry name" value="CHYMOTRYPSIN"/>
</dbReference>
<keyword evidence="7" id="KW-0325">Glycoprotein</keyword>
<keyword evidence="3" id="KW-0964">Secreted</keyword>
<dbReference type="GO" id="GO:0006508">
    <property type="term" value="P:proteolysis"/>
    <property type="evidence" value="ECO:0007669"/>
    <property type="project" value="InterPro"/>
</dbReference>
<protein>
    <submittedName>
        <fullName evidence="9">Unnamed protein product</fullName>
    </submittedName>
</protein>
<reference evidence="9" key="1">
    <citation type="submission" date="2023-04" db="EMBL/GenBank/DDBJ databases">
        <title>Phytophthora fragariaefolia NBRC 109709.</title>
        <authorList>
            <person name="Ichikawa N."/>
            <person name="Sato H."/>
            <person name="Tonouchi N."/>
        </authorList>
    </citation>
    <scope>NUCLEOTIDE SEQUENCE</scope>
    <source>
        <strain evidence="9">NBRC 109709</strain>
    </source>
</reference>
<dbReference type="PROSITE" id="PS50240">
    <property type="entry name" value="TRYPSIN_DOM"/>
    <property type="match status" value="1"/>
</dbReference>
<comment type="caution">
    <text evidence="9">The sequence shown here is derived from an EMBL/GenBank/DDBJ whole genome shotgun (WGS) entry which is preliminary data.</text>
</comment>
<dbReference type="SUPFAM" id="SSF50494">
    <property type="entry name" value="Trypsin-like serine proteases"/>
    <property type="match status" value="1"/>
</dbReference>
<dbReference type="CDD" id="cd00190">
    <property type="entry name" value="Tryp_SPc"/>
    <property type="match status" value="1"/>
</dbReference>
<feature type="domain" description="Peptidase S1" evidence="8">
    <location>
        <begin position="16"/>
        <end position="237"/>
    </location>
</feature>
<keyword evidence="4" id="KW-0732">Signal</keyword>
<evidence type="ECO:0000256" key="4">
    <source>
        <dbReference type="ARBA" id="ARBA00022729"/>
    </source>
</evidence>
<comment type="subcellular location">
    <subcellularLocation>
        <location evidence="1">Secreted</location>
    </subcellularLocation>
</comment>
<dbReference type="PANTHER" id="PTHR24276:SF98">
    <property type="entry name" value="FI18310P1-RELATED"/>
    <property type="match status" value="1"/>
</dbReference>
<dbReference type="InterPro" id="IPR001254">
    <property type="entry name" value="Trypsin_dom"/>
</dbReference>
<dbReference type="AlphaFoldDB" id="A0A9W6Y4D4"/>
<dbReference type="InterPro" id="IPR043504">
    <property type="entry name" value="Peptidase_S1_PA_chymotrypsin"/>
</dbReference>
<evidence type="ECO:0000313" key="10">
    <source>
        <dbReference type="Proteomes" id="UP001165121"/>
    </source>
</evidence>
<dbReference type="Gene3D" id="2.40.10.10">
    <property type="entry name" value="Trypsin-like serine proteases"/>
    <property type="match status" value="1"/>
</dbReference>
<evidence type="ECO:0000256" key="6">
    <source>
        <dbReference type="ARBA" id="ARBA00023157"/>
    </source>
</evidence>
<evidence type="ECO:0000313" key="9">
    <source>
        <dbReference type="EMBL" id="GMF55336.1"/>
    </source>
</evidence>
<evidence type="ECO:0000256" key="2">
    <source>
        <dbReference type="ARBA" id="ARBA00007664"/>
    </source>
</evidence>